<evidence type="ECO:0000313" key="2">
    <source>
        <dbReference type="Proteomes" id="UP000216446"/>
    </source>
</evidence>
<dbReference type="RefSeq" id="WP_094546024.1">
    <property type="nucleotide sequence ID" value="NZ_MQWB01000001.1"/>
</dbReference>
<dbReference type="Proteomes" id="UP000216446">
    <property type="component" value="Unassembled WGS sequence"/>
</dbReference>
<keyword evidence="2" id="KW-1185">Reference proteome</keyword>
<evidence type="ECO:0000313" key="1">
    <source>
        <dbReference type="EMBL" id="OZC02115.1"/>
    </source>
</evidence>
<evidence type="ECO:0008006" key="3">
    <source>
        <dbReference type="Google" id="ProtNLM"/>
    </source>
</evidence>
<proteinExistence type="predicted"/>
<dbReference type="InParanoid" id="A0A259TWH9"/>
<reference evidence="1" key="1">
    <citation type="submission" date="2016-11" db="EMBL/GenBank/DDBJ databases">
        <title>Study of marine rhodopsin-containing bacteria.</title>
        <authorList>
            <person name="Yoshizawa S."/>
            <person name="Kumagai Y."/>
            <person name="Kogure K."/>
        </authorList>
    </citation>
    <scope>NUCLEOTIDE SEQUENCE [LARGE SCALE GENOMIC DNA]</scope>
    <source>
        <strain evidence="1">SG-29</strain>
    </source>
</reference>
<name>A0A259TWH9_9BACT</name>
<sequence>MSTNKERMEDNWTRMRGQIQSTWENLDDSDLKKARGDLKQMVNLIHAETGEDRQQIMRKMSAFI</sequence>
<protein>
    <recommendedName>
        <fullName evidence="3">General stress protein CsbD</fullName>
    </recommendedName>
</protein>
<gene>
    <name evidence="1" type="ORF">BSZ36_03415</name>
</gene>
<dbReference type="InterPro" id="IPR036629">
    <property type="entry name" value="YjbJ_sf"/>
</dbReference>
<dbReference type="EMBL" id="MQWB01000001">
    <property type="protein sequence ID" value="OZC02115.1"/>
    <property type="molecule type" value="Genomic_DNA"/>
</dbReference>
<dbReference type="Gene3D" id="1.10.1470.10">
    <property type="entry name" value="YjbJ"/>
    <property type="match status" value="1"/>
</dbReference>
<dbReference type="AlphaFoldDB" id="A0A259TWH9"/>
<dbReference type="OrthoDB" id="1494782at2"/>
<comment type="caution">
    <text evidence="1">The sequence shown here is derived from an EMBL/GenBank/DDBJ whole genome shotgun (WGS) entry which is preliminary data.</text>
</comment>
<accession>A0A259TWH9</accession>
<dbReference type="SUPFAM" id="SSF69047">
    <property type="entry name" value="Hypothetical protein YjbJ"/>
    <property type="match status" value="1"/>
</dbReference>
<organism evidence="1 2">
    <name type="scientific">Rubricoccus marinus</name>
    <dbReference type="NCBI Taxonomy" id="716817"/>
    <lineage>
        <taxon>Bacteria</taxon>
        <taxon>Pseudomonadati</taxon>
        <taxon>Rhodothermota</taxon>
        <taxon>Rhodothermia</taxon>
        <taxon>Rhodothermales</taxon>
        <taxon>Rubricoccaceae</taxon>
        <taxon>Rubricoccus</taxon>
    </lineage>
</organism>